<name>A0A7M5USD9_9CNID</name>
<reference evidence="2" key="1">
    <citation type="submission" date="2021-01" db="UniProtKB">
        <authorList>
            <consortium name="EnsemblMetazoa"/>
        </authorList>
    </citation>
    <scope>IDENTIFICATION</scope>
</reference>
<keyword evidence="3" id="KW-1185">Reference proteome</keyword>
<proteinExistence type="predicted"/>
<sequence>MLKMLALTFCWIGILEAHSWMTCPPSFDNKVIQRGGIQGNWCETLRGGSPTTHVKAGDRLKVGWTSNNHAGGWVRISLVPWGWMDLDAGDKEVELKRNVMKIACYGHDQREGKTRNGDCVHPCDGRPGCDYQADDKDIHRFDTTIGIPTNLEDGDYVLQVTMLVGNTGTPYNSCGRLRISGGNPNFDCVNSDPVLVYDCLKSGGPRPENSIGVGTKNGDFCYNLDGTKGSIDARISQIPINVECDARLSCLNSVKAAECAKDQTMGEIVGARGPFPKHPVCRAYNVLEKLAPSCKDGLKNGDEEGVDCGGENCGACPTDPSPTVPATAYYSAIGQVSQLWWGSGQITIKVSIRKRISSSQCWQLLLQFRNTIKMTAHAWGDGMLVNQGEAGRTMIFEASNQGRSWSSGSTISVTFPINKGSINDDEWTDGNMKFNSAIFEVFDDTNECKGIKVNPN</sequence>
<organism evidence="2 3">
    <name type="scientific">Clytia hemisphaerica</name>
    <dbReference type="NCBI Taxonomy" id="252671"/>
    <lineage>
        <taxon>Eukaryota</taxon>
        <taxon>Metazoa</taxon>
        <taxon>Cnidaria</taxon>
        <taxon>Hydrozoa</taxon>
        <taxon>Hydroidolina</taxon>
        <taxon>Leptothecata</taxon>
        <taxon>Obeliida</taxon>
        <taxon>Clytiidae</taxon>
        <taxon>Clytia</taxon>
    </lineage>
</organism>
<evidence type="ECO:0000313" key="3">
    <source>
        <dbReference type="Proteomes" id="UP000594262"/>
    </source>
</evidence>
<feature type="chain" id="PRO_5029571399" evidence="1">
    <location>
        <begin position="18"/>
        <end position="456"/>
    </location>
</feature>
<evidence type="ECO:0000313" key="2">
    <source>
        <dbReference type="EnsemblMetazoa" id="CLYHEMP001876.1"/>
    </source>
</evidence>
<evidence type="ECO:0000256" key="1">
    <source>
        <dbReference type="SAM" id="SignalP"/>
    </source>
</evidence>
<protein>
    <submittedName>
        <fullName evidence="2">Uncharacterized protein</fullName>
    </submittedName>
</protein>
<keyword evidence="1" id="KW-0732">Signal</keyword>
<dbReference type="OrthoDB" id="2342176at2759"/>
<accession>A0A7M5USD9</accession>
<dbReference type="EnsemblMetazoa" id="CLYHEMT001876.1">
    <property type="protein sequence ID" value="CLYHEMP001876.1"/>
    <property type="gene ID" value="CLYHEMG001876"/>
</dbReference>
<dbReference type="AlphaFoldDB" id="A0A7M5USD9"/>
<dbReference type="Proteomes" id="UP000594262">
    <property type="component" value="Unplaced"/>
</dbReference>
<feature type="signal peptide" evidence="1">
    <location>
        <begin position="1"/>
        <end position="17"/>
    </location>
</feature>
<dbReference type="RefSeq" id="XP_066914503.1">
    <property type="nucleotide sequence ID" value="XM_067058402.1"/>
</dbReference>
<dbReference type="GeneID" id="136801744"/>